<evidence type="ECO:0008006" key="5">
    <source>
        <dbReference type="Google" id="ProtNLM"/>
    </source>
</evidence>
<keyword evidence="4" id="KW-1185">Reference proteome</keyword>
<dbReference type="OMA" id="VEDRPMQ"/>
<evidence type="ECO:0000313" key="4">
    <source>
        <dbReference type="Proteomes" id="UP000188318"/>
    </source>
</evidence>
<dbReference type="AlphaFoldDB" id="A0A1R3RV76"/>
<dbReference type="PANTHER" id="PTHR22761:SF18">
    <property type="entry name" value="SORTING PROTEIN SNF7 FAMILY PROTEIN, PUTATIVE (AFU_ORTHOLOGUE AFUA_2G16692)-RELATED"/>
    <property type="match status" value="1"/>
</dbReference>
<sequence length="484" mass="53910">MPTLLQYILSQDSFRKNRLPSLYSDFPIHRKTNPEGYTTNIAAWEHALTSAARHGYIVPSSSHGHPSTNKTNHLVLRADEALLRDLEIPECGRPVALGAVFDEATRNRTMVPLHLYRSNPASLRKPQWGIDTSVLSPWAVMSWGMKQLKGVVVGSEEATPRLQAQELVLVENLKEAADRVVKKATGHNPSKTDLVYSKESFVSEFAGVLEEGSRLSDADMDVLLLYLSRDSGTIAYDGKVCLSCIFIQCKALMVMQTIKFRTSDAPKEITEQDTAIASIKTLMSTMSKQVENLENKIVELNSTAKMALQNKNRVSALSAVRSKKLAEHNLKQRLDTLMQLEEVYSKIEQATDQVQFVKVMEASTGALRGLHSQIGGAARVEDVVEELRDEMSKVDEIGNIMNEAGPQIDETEIDDELEELENKERQEVEEKEAEETRKKLAELDNLEQRAKEAARTAAAEQAVDSELEERLSRMSVEEGPGTTA</sequence>
<dbReference type="VEuPathDB" id="FungiDB:ASPCADRAFT_44255"/>
<dbReference type="PANTHER" id="PTHR22761">
    <property type="entry name" value="CHARGED MULTIVESICULAR BODY PROTEIN"/>
    <property type="match status" value="1"/>
</dbReference>
<feature type="region of interest" description="Disordered" evidence="2">
    <location>
        <begin position="420"/>
        <end position="484"/>
    </location>
</feature>
<dbReference type="GO" id="GO:0000815">
    <property type="term" value="C:ESCRT III complex"/>
    <property type="evidence" value="ECO:0007669"/>
    <property type="project" value="TreeGrafter"/>
</dbReference>
<dbReference type="STRING" id="602072.A0A1R3RV76"/>
<dbReference type="Gene3D" id="6.10.140.1230">
    <property type="match status" value="1"/>
</dbReference>
<keyword evidence="1" id="KW-0175">Coiled coil</keyword>
<evidence type="ECO:0000313" key="3">
    <source>
        <dbReference type="EMBL" id="OOF98360.1"/>
    </source>
</evidence>
<evidence type="ECO:0000256" key="1">
    <source>
        <dbReference type="SAM" id="Coils"/>
    </source>
</evidence>
<dbReference type="Proteomes" id="UP000188318">
    <property type="component" value="Unassembled WGS sequence"/>
</dbReference>
<dbReference type="Pfam" id="PF03357">
    <property type="entry name" value="Snf7"/>
    <property type="match status" value="1"/>
</dbReference>
<feature type="coiled-coil region" evidence="1">
    <location>
        <begin position="276"/>
        <end position="310"/>
    </location>
</feature>
<dbReference type="InterPro" id="IPR005024">
    <property type="entry name" value="Snf7_fam"/>
</dbReference>
<gene>
    <name evidence="3" type="ORF">ASPCADRAFT_44255</name>
</gene>
<dbReference type="OrthoDB" id="10250120at2759"/>
<feature type="compositionally biased region" description="Basic and acidic residues" evidence="2">
    <location>
        <begin position="420"/>
        <end position="454"/>
    </location>
</feature>
<dbReference type="GO" id="GO:0005771">
    <property type="term" value="C:multivesicular body"/>
    <property type="evidence" value="ECO:0007669"/>
    <property type="project" value="TreeGrafter"/>
</dbReference>
<proteinExistence type="predicted"/>
<name>A0A1R3RV76_ASPC5</name>
<dbReference type="GO" id="GO:0032511">
    <property type="term" value="P:late endosome to vacuole transport via multivesicular body sorting pathway"/>
    <property type="evidence" value="ECO:0007669"/>
    <property type="project" value="TreeGrafter"/>
</dbReference>
<organism evidence="3 4">
    <name type="scientific">Aspergillus carbonarius (strain ITEM 5010)</name>
    <dbReference type="NCBI Taxonomy" id="602072"/>
    <lineage>
        <taxon>Eukaryota</taxon>
        <taxon>Fungi</taxon>
        <taxon>Dikarya</taxon>
        <taxon>Ascomycota</taxon>
        <taxon>Pezizomycotina</taxon>
        <taxon>Eurotiomycetes</taxon>
        <taxon>Eurotiomycetidae</taxon>
        <taxon>Eurotiales</taxon>
        <taxon>Aspergillaceae</taxon>
        <taxon>Aspergillus</taxon>
        <taxon>Aspergillus subgen. Circumdati</taxon>
    </lineage>
</organism>
<dbReference type="GO" id="GO:0006900">
    <property type="term" value="P:vesicle budding from membrane"/>
    <property type="evidence" value="ECO:0007669"/>
    <property type="project" value="TreeGrafter"/>
</dbReference>
<dbReference type="GO" id="GO:0009898">
    <property type="term" value="C:cytoplasmic side of plasma membrane"/>
    <property type="evidence" value="ECO:0007669"/>
    <property type="project" value="TreeGrafter"/>
</dbReference>
<dbReference type="EMBL" id="KV907496">
    <property type="protein sequence ID" value="OOF98360.1"/>
    <property type="molecule type" value="Genomic_DNA"/>
</dbReference>
<protein>
    <recommendedName>
        <fullName evidence="5">SNF7 family protein</fullName>
    </recommendedName>
</protein>
<evidence type="ECO:0000256" key="2">
    <source>
        <dbReference type="SAM" id="MobiDB-lite"/>
    </source>
</evidence>
<accession>A0A1R3RV76</accession>
<reference evidence="4" key="1">
    <citation type="journal article" date="2017" name="Genome Biol.">
        <title>Comparative genomics reveals high biological diversity and specific adaptations in the industrially and medically important fungal genus Aspergillus.</title>
        <authorList>
            <person name="de Vries R.P."/>
            <person name="Riley R."/>
            <person name="Wiebenga A."/>
            <person name="Aguilar-Osorio G."/>
            <person name="Amillis S."/>
            <person name="Uchima C.A."/>
            <person name="Anderluh G."/>
            <person name="Asadollahi M."/>
            <person name="Askin M."/>
            <person name="Barry K."/>
            <person name="Battaglia E."/>
            <person name="Bayram O."/>
            <person name="Benocci T."/>
            <person name="Braus-Stromeyer S.A."/>
            <person name="Caldana C."/>
            <person name="Canovas D."/>
            <person name="Cerqueira G.C."/>
            <person name="Chen F."/>
            <person name="Chen W."/>
            <person name="Choi C."/>
            <person name="Clum A."/>
            <person name="Dos Santos R.A."/>
            <person name="Damasio A.R."/>
            <person name="Diallinas G."/>
            <person name="Emri T."/>
            <person name="Fekete E."/>
            <person name="Flipphi M."/>
            <person name="Freyberg S."/>
            <person name="Gallo A."/>
            <person name="Gournas C."/>
            <person name="Habgood R."/>
            <person name="Hainaut M."/>
            <person name="Harispe M.L."/>
            <person name="Henrissat B."/>
            <person name="Hilden K.S."/>
            <person name="Hope R."/>
            <person name="Hossain A."/>
            <person name="Karabika E."/>
            <person name="Karaffa L."/>
            <person name="Karanyi Z."/>
            <person name="Krasevec N."/>
            <person name="Kuo A."/>
            <person name="Kusch H."/>
            <person name="LaButti K."/>
            <person name="Lagendijk E.L."/>
            <person name="Lapidus A."/>
            <person name="Levasseur A."/>
            <person name="Lindquist E."/>
            <person name="Lipzen A."/>
            <person name="Logrieco A.F."/>
            <person name="MacCabe A."/>
            <person name="Maekelae M.R."/>
            <person name="Malavazi I."/>
            <person name="Melin P."/>
            <person name="Meyer V."/>
            <person name="Mielnichuk N."/>
            <person name="Miskei M."/>
            <person name="Molnar A.P."/>
            <person name="Mule G."/>
            <person name="Ngan C.Y."/>
            <person name="Orejas M."/>
            <person name="Orosz E."/>
            <person name="Ouedraogo J.P."/>
            <person name="Overkamp K.M."/>
            <person name="Park H.-S."/>
            <person name="Perrone G."/>
            <person name="Piumi F."/>
            <person name="Punt P.J."/>
            <person name="Ram A.F."/>
            <person name="Ramon A."/>
            <person name="Rauscher S."/>
            <person name="Record E."/>
            <person name="Riano-Pachon D.M."/>
            <person name="Robert V."/>
            <person name="Roehrig J."/>
            <person name="Ruller R."/>
            <person name="Salamov A."/>
            <person name="Salih N.S."/>
            <person name="Samson R.A."/>
            <person name="Sandor E."/>
            <person name="Sanguinetti M."/>
            <person name="Schuetze T."/>
            <person name="Sepcic K."/>
            <person name="Shelest E."/>
            <person name="Sherlock G."/>
            <person name="Sophianopoulou V."/>
            <person name="Squina F.M."/>
            <person name="Sun H."/>
            <person name="Susca A."/>
            <person name="Todd R.B."/>
            <person name="Tsang A."/>
            <person name="Unkles S.E."/>
            <person name="van de Wiele N."/>
            <person name="van Rossen-Uffink D."/>
            <person name="Oliveira J.V."/>
            <person name="Vesth T.C."/>
            <person name="Visser J."/>
            <person name="Yu J.-H."/>
            <person name="Zhou M."/>
            <person name="Andersen M.R."/>
            <person name="Archer D.B."/>
            <person name="Baker S.E."/>
            <person name="Benoit I."/>
            <person name="Brakhage A.A."/>
            <person name="Braus G.H."/>
            <person name="Fischer R."/>
            <person name="Frisvad J.C."/>
            <person name="Goldman G.H."/>
            <person name="Houbraken J."/>
            <person name="Oakley B."/>
            <person name="Pocsi I."/>
            <person name="Scazzocchio C."/>
            <person name="Seiboth B."/>
            <person name="vanKuyk P.A."/>
            <person name="Wortman J."/>
            <person name="Dyer P.S."/>
            <person name="Grigoriev I.V."/>
        </authorList>
    </citation>
    <scope>NUCLEOTIDE SEQUENCE [LARGE SCALE GENOMIC DNA]</scope>
    <source>
        <strain evidence="4">ITEM 5010</strain>
    </source>
</reference>